<accession>A0A1E3H0E5</accession>
<dbReference type="EMBL" id="MCRJ01000072">
    <property type="protein sequence ID" value="ODN69818.1"/>
    <property type="molecule type" value="Genomic_DNA"/>
</dbReference>
<gene>
    <name evidence="1" type="ORF">A6302_02858</name>
</gene>
<reference evidence="1 2" key="1">
    <citation type="submission" date="2016-07" db="EMBL/GenBank/DDBJ databases">
        <title>Draft Genome Sequence of Methylobrevis pamukkalensis PK2.</title>
        <authorList>
            <person name="Vasilenko O.V."/>
            <person name="Doronina N.V."/>
            <person name="Shmareva M.N."/>
            <person name="Tarlachkov S.V."/>
            <person name="Mustakhimov I."/>
            <person name="Trotsenko Y.A."/>
        </authorList>
    </citation>
    <scope>NUCLEOTIDE SEQUENCE [LARGE SCALE GENOMIC DNA]</scope>
    <source>
        <strain evidence="1 2">PK2</strain>
    </source>
</reference>
<dbReference type="Proteomes" id="UP000094622">
    <property type="component" value="Unassembled WGS sequence"/>
</dbReference>
<name>A0A1E3H0E5_9HYPH</name>
<sequence>MALAGFDVAIEPAIRAMSFELTVRAADFRGRGHEGDDEAGCADEARAHALAEVRRLVVRTLAASCDGHVRIGAAGGLPVAVLSVPLRRAD</sequence>
<comment type="caution">
    <text evidence="1">The sequence shown here is derived from an EMBL/GenBank/DDBJ whole genome shotgun (WGS) entry which is preliminary data.</text>
</comment>
<evidence type="ECO:0000313" key="2">
    <source>
        <dbReference type="Proteomes" id="UP000094622"/>
    </source>
</evidence>
<dbReference type="RefSeq" id="WP_069307346.1">
    <property type="nucleotide sequence ID" value="NZ_MCRJ01000072.1"/>
</dbReference>
<keyword evidence="2" id="KW-1185">Reference proteome</keyword>
<protein>
    <submittedName>
        <fullName evidence="1">Uncharacterized protein</fullName>
    </submittedName>
</protein>
<dbReference type="AlphaFoldDB" id="A0A1E3H0E5"/>
<proteinExistence type="predicted"/>
<organism evidence="1 2">
    <name type="scientific">Methylobrevis pamukkalensis</name>
    <dbReference type="NCBI Taxonomy" id="1439726"/>
    <lineage>
        <taxon>Bacteria</taxon>
        <taxon>Pseudomonadati</taxon>
        <taxon>Pseudomonadota</taxon>
        <taxon>Alphaproteobacteria</taxon>
        <taxon>Hyphomicrobiales</taxon>
        <taxon>Pleomorphomonadaceae</taxon>
        <taxon>Methylobrevis</taxon>
    </lineage>
</organism>
<evidence type="ECO:0000313" key="1">
    <source>
        <dbReference type="EMBL" id="ODN69818.1"/>
    </source>
</evidence>